<gene>
    <name evidence="1" type="ORF">KC729_05880</name>
</gene>
<reference evidence="1" key="1">
    <citation type="submission" date="2020-04" db="EMBL/GenBank/DDBJ databases">
        <authorList>
            <person name="Zhang T."/>
        </authorList>
    </citation>
    <scope>NUCLEOTIDE SEQUENCE</scope>
    <source>
        <strain evidence="1">HKST-UBA01</strain>
    </source>
</reference>
<dbReference type="PANTHER" id="PTHR30024">
    <property type="entry name" value="ALIPHATIC SULFONATES-BINDING PROTEIN-RELATED"/>
    <property type="match status" value="1"/>
</dbReference>
<evidence type="ECO:0000313" key="2">
    <source>
        <dbReference type="Proteomes" id="UP000697710"/>
    </source>
</evidence>
<comment type="caution">
    <text evidence="1">The sequence shown here is derived from an EMBL/GenBank/DDBJ whole genome shotgun (WGS) entry which is preliminary data.</text>
</comment>
<protein>
    <submittedName>
        <fullName evidence="1">ABC transporter substrate-binding protein</fullName>
    </submittedName>
</protein>
<evidence type="ECO:0000313" key="1">
    <source>
        <dbReference type="EMBL" id="MCA9727195.1"/>
    </source>
</evidence>
<dbReference type="EMBL" id="JAGQHR010000124">
    <property type="protein sequence ID" value="MCA9727195.1"/>
    <property type="molecule type" value="Genomic_DNA"/>
</dbReference>
<proteinExistence type="predicted"/>
<name>A0A956RNX6_UNCEI</name>
<dbReference type="SUPFAM" id="SSF53850">
    <property type="entry name" value="Periplasmic binding protein-like II"/>
    <property type="match status" value="1"/>
</dbReference>
<dbReference type="Proteomes" id="UP000697710">
    <property type="component" value="Unassembled WGS sequence"/>
</dbReference>
<dbReference type="AlphaFoldDB" id="A0A956RNX6"/>
<accession>A0A956RNX6</accession>
<dbReference type="Pfam" id="PF13379">
    <property type="entry name" value="NMT1_2"/>
    <property type="match status" value="1"/>
</dbReference>
<dbReference type="Gene3D" id="3.40.190.10">
    <property type="entry name" value="Periplasmic binding protein-like II"/>
    <property type="match status" value="1"/>
</dbReference>
<organism evidence="1 2">
    <name type="scientific">Eiseniibacteriota bacterium</name>
    <dbReference type="NCBI Taxonomy" id="2212470"/>
    <lineage>
        <taxon>Bacteria</taxon>
        <taxon>Candidatus Eiseniibacteriota</taxon>
    </lineage>
</organism>
<sequence length="284" mass="30805">MDRIAFSVLRGICQIPAYIAHSEGYLRDVGIDSEMHVEPTAWMVPRKFESGDCDFAVIPWTRVAASTSSATPLVVLCGAGHEEAALVVRRGIEPSQIRKLAVPLRGGMKDLTAMALIEGLGLDDPELVRQPSGDGAIISLFAQGSDAASMVEPYATAMEQLGVGTVVRRTGDVWKGAPGCSLCCRRDRIGEDPELVQRVVSAFVRGAAFAQEHPDEAARVAARTIGISEEFIRKALDHNHPDVCAIQNEQAVAQILQLMLRLGYLEDEPRGFLDLRFLNQALVS</sequence>
<reference evidence="1" key="2">
    <citation type="journal article" date="2021" name="Microbiome">
        <title>Successional dynamics and alternative stable states in a saline activated sludge microbial community over 9 years.</title>
        <authorList>
            <person name="Wang Y."/>
            <person name="Ye J."/>
            <person name="Ju F."/>
            <person name="Liu L."/>
            <person name="Boyd J.A."/>
            <person name="Deng Y."/>
            <person name="Parks D.H."/>
            <person name="Jiang X."/>
            <person name="Yin X."/>
            <person name="Woodcroft B.J."/>
            <person name="Tyson G.W."/>
            <person name="Hugenholtz P."/>
            <person name="Polz M.F."/>
            <person name="Zhang T."/>
        </authorList>
    </citation>
    <scope>NUCLEOTIDE SEQUENCE</scope>
    <source>
        <strain evidence="1">HKST-UBA01</strain>
    </source>
</reference>